<dbReference type="EMBL" id="QDHA01000045">
    <property type="protein sequence ID" value="RCJ06762.1"/>
    <property type="molecule type" value="Genomic_DNA"/>
</dbReference>
<dbReference type="GO" id="GO:0005524">
    <property type="term" value="F:ATP binding"/>
    <property type="evidence" value="ECO:0007669"/>
    <property type="project" value="UniProtKB-KW"/>
</dbReference>
<dbReference type="GO" id="GO:0016020">
    <property type="term" value="C:membrane"/>
    <property type="evidence" value="ECO:0007669"/>
    <property type="project" value="InterPro"/>
</dbReference>
<dbReference type="Pfam" id="PF00005">
    <property type="entry name" value="ABC_tran"/>
    <property type="match status" value="1"/>
</dbReference>
<comment type="caution">
    <text evidence="9">The sequence shown here is derived from an EMBL/GenBank/DDBJ whole genome shotgun (WGS) entry which is preliminary data.</text>
</comment>
<dbReference type="CDD" id="cd10147">
    <property type="entry name" value="Wzt_C-like"/>
    <property type="match status" value="1"/>
</dbReference>
<organism evidence="9 10">
    <name type="scientific">Cupriavidus necator</name>
    <name type="common">Alcaligenes eutrophus</name>
    <name type="synonym">Ralstonia eutropha</name>
    <dbReference type="NCBI Taxonomy" id="106590"/>
    <lineage>
        <taxon>Bacteria</taxon>
        <taxon>Pseudomonadati</taxon>
        <taxon>Pseudomonadota</taxon>
        <taxon>Betaproteobacteria</taxon>
        <taxon>Burkholderiales</taxon>
        <taxon>Burkholderiaceae</taxon>
        <taxon>Cupriavidus</taxon>
    </lineage>
</organism>
<accession>A0A367PFW7</accession>
<evidence type="ECO:0000256" key="4">
    <source>
        <dbReference type="ARBA" id="ARBA00022519"/>
    </source>
</evidence>
<dbReference type="InterPro" id="IPR050683">
    <property type="entry name" value="Bact_Polysacc_Export_ATP-bd"/>
</dbReference>
<dbReference type="PANTHER" id="PTHR46743">
    <property type="entry name" value="TEICHOIC ACIDS EXPORT ATP-BINDING PROTEIN TAGH"/>
    <property type="match status" value="1"/>
</dbReference>
<keyword evidence="4" id="KW-0997">Cell inner membrane</keyword>
<evidence type="ECO:0000256" key="7">
    <source>
        <dbReference type="SAM" id="MobiDB-lite"/>
    </source>
</evidence>
<dbReference type="GO" id="GO:0140359">
    <property type="term" value="F:ABC-type transporter activity"/>
    <property type="evidence" value="ECO:0007669"/>
    <property type="project" value="InterPro"/>
</dbReference>
<protein>
    <submittedName>
        <fullName evidence="9">ABC transporter ATP-binding protein</fullName>
    </submittedName>
</protein>
<dbReference type="PROSITE" id="PS50893">
    <property type="entry name" value="ABC_TRANSPORTER_2"/>
    <property type="match status" value="1"/>
</dbReference>
<dbReference type="InterPro" id="IPR027417">
    <property type="entry name" value="P-loop_NTPase"/>
</dbReference>
<evidence type="ECO:0000256" key="3">
    <source>
        <dbReference type="ARBA" id="ARBA00022475"/>
    </source>
</evidence>
<dbReference type="Gene3D" id="2.70.50.60">
    <property type="entry name" value="abc- transporter (atp binding component) like domain"/>
    <property type="match status" value="1"/>
</dbReference>
<keyword evidence="3" id="KW-1003">Cell membrane</keyword>
<dbReference type="Proteomes" id="UP000253501">
    <property type="component" value="Unassembled WGS sequence"/>
</dbReference>
<proteinExistence type="inferred from homology"/>
<evidence type="ECO:0000313" key="10">
    <source>
        <dbReference type="Proteomes" id="UP000253501"/>
    </source>
</evidence>
<dbReference type="InterPro" id="IPR017871">
    <property type="entry name" value="ABC_transporter-like_CS"/>
</dbReference>
<evidence type="ECO:0000259" key="8">
    <source>
        <dbReference type="PROSITE" id="PS50893"/>
    </source>
</evidence>
<dbReference type="InterPro" id="IPR003593">
    <property type="entry name" value="AAA+_ATPase"/>
</dbReference>
<dbReference type="InterPro" id="IPR015860">
    <property type="entry name" value="ABC_transpr_TagH-like"/>
</dbReference>
<dbReference type="AlphaFoldDB" id="A0A367PFW7"/>
<evidence type="ECO:0000256" key="6">
    <source>
        <dbReference type="ARBA" id="ARBA00022840"/>
    </source>
</evidence>
<keyword evidence="6 9" id="KW-0067">ATP-binding</keyword>
<keyword evidence="2" id="KW-0813">Transport</keyword>
<dbReference type="SUPFAM" id="SSF52540">
    <property type="entry name" value="P-loop containing nucleoside triphosphate hydrolases"/>
    <property type="match status" value="1"/>
</dbReference>
<evidence type="ECO:0000256" key="5">
    <source>
        <dbReference type="ARBA" id="ARBA00022741"/>
    </source>
</evidence>
<dbReference type="Gene3D" id="3.40.50.300">
    <property type="entry name" value="P-loop containing nucleotide triphosphate hydrolases"/>
    <property type="match status" value="1"/>
</dbReference>
<dbReference type="PANTHER" id="PTHR46743:SF2">
    <property type="entry name" value="TEICHOIC ACIDS EXPORT ATP-BINDING PROTEIN TAGH"/>
    <property type="match status" value="1"/>
</dbReference>
<dbReference type="SMART" id="SM00382">
    <property type="entry name" value="AAA"/>
    <property type="match status" value="1"/>
</dbReference>
<evidence type="ECO:0000256" key="1">
    <source>
        <dbReference type="ARBA" id="ARBA00005417"/>
    </source>
</evidence>
<reference evidence="9 10" key="1">
    <citation type="submission" date="2018-04" db="EMBL/GenBank/DDBJ databases">
        <title>Cupriavidus necator CR12 genome sequencing and assembly.</title>
        <authorList>
            <person name="Ben Fekih I."/>
            <person name="Mazhar H.S."/>
            <person name="Bello S.K."/>
            <person name="Rensing C."/>
        </authorList>
    </citation>
    <scope>NUCLEOTIDE SEQUENCE [LARGE SCALE GENOMIC DNA]</scope>
    <source>
        <strain evidence="9 10">CR12</strain>
    </source>
</reference>
<keyword evidence="5" id="KW-0547">Nucleotide-binding</keyword>
<evidence type="ECO:0000313" key="9">
    <source>
        <dbReference type="EMBL" id="RCJ06762.1"/>
    </source>
</evidence>
<gene>
    <name evidence="9" type="ORF">DDK22_19990</name>
</gene>
<dbReference type="InterPro" id="IPR003439">
    <property type="entry name" value="ABC_transporter-like_ATP-bd"/>
</dbReference>
<comment type="similarity">
    <text evidence="1">Belongs to the ABC transporter superfamily.</text>
</comment>
<name>A0A367PFW7_CUPNE</name>
<evidence type="ECO:0000256" key="2">
    <source>
        <dbReference type="ARBA" id="ARBA00022448"/>
    </source>
</evidence>
<keyword evidence="4" id="KW-0472">Membrane</keyword>
<dbReference type="InterPro" id="IPR029439">
    <property type="entry name" value="Wzt_C"/>
</dbReference>
<feature type="domain" description="ABC transporter" evidence="8">
    <location>
        <begin position="27"/>
        <end position="251"/>
    </location>
</feature>
<dbReference type="PROSITE" id="PS00211">
    <property type="entry name" value="ABC_TRANSPORTER_1"/>
    <property type="match status" value="1"/>
</dbReference>
<dbReference type="Pfam" id="PF14524">
    <property type="entry name" value="Wzt_C"/>
    <property type="match status" value="1"/>
</dbReference>
<feature type="region of interest" description="Disordered" evidence="7">
    <location>
        <begin position="258"/>
        <end position="280"/>
    </location>
</feature>
<dbReference type="CDD" id="cd03220">
    <property type="entry name" value="ABC_KpsT_Wzt"/>
    <property type="match status" value="1"/>
</dbReference>
<sequence length="467" mass="50129">MSNIDLSHAISLQGVSKVYHTYSNPRHRLMELLSAGRKQYARETRALDDVSFALEKGGRLGIVGENGSGKSTLLKVLARVLTPSSGTVQVSGRVSALLELGAGFNPELTGRENISQFGLLHGMSREQIEAAQPEIIQFSELRDAIDHPVKTYSSGMAVRLGFACAVYVQPDILIVDEALSVGDAYFQNKCLHKIRSMLDGGVTFIYVTHAADAIRSLCNQGLWMEKGRVRLCGSSTEVGAGYQREIFNRMVKGGYADAAPDPAGRDADSEGAGGDDAAAPARASHAPLAGEFDSASASAFGDRVAPMRTGSGEARILDIVLYDDDGNATDSVAFRRPHRLRVIFSLKAPVPPNTSLNVGIADNSGKQVCHFSSLVQDIDLANLDVGAPYSIEFDYHPTLCPGEYGITAGISSMVDHPSRHGQMVVDSVVDYCAGGQRFSIRFPDYPLKADLWGVVAIDYSADLTKLD</sequence>
<dbReference type="GO" id="GO:0016887">
    <property type="term" value="F:ATP hydrolysis activity"/>
    <property type="evidence" value="ECO:0007669"/>
    <property type="project" value="InterPro"/>
</dbReference>